<feature type="transmembrane region" description="Helical" evidence="1">
    <location>
        <begin position="164"/>
        <end position="185"/>
    </location>
</feature>
<organism evidence="2 3">
    <name type="scientific">Candidatus Jorgensenbacteria bacterium GW2011_GWC1_48_8</name>
    <dbReference type="NCBI Taxonomy" id="1618666"/>
    <lineage>
        <taxon>Bacteria</taxon>
        <taxon>Candidatus Joergenseniibacteriota</taxon>
    </lineage>
</organism>
<feature type="transmembrane region" description="Helical" evidence="1">
    <location>
        <begin position="88"/>
        <end position="108"/>
    </location>
</feature>
<dbReference type="AlphaFoldDB" id="A0A0G1UVX3"/>
<keyword evidence="1" id="KW-1133">Transmembrane helix</keyword>
<dbReference type="EMBL" id="LCPO01000032">
    <property type="protein sequence ID" value="KKU98196.1"/>
    <property type="molecule type" value="Genomic_DNA"/>
</dbReference>
<sequence>MGKFWGRIVEKAKKFRRSPFFPKPTSIYPQVFPKRNFQNIWREIDFSTGKLPTILVLLFSFIILVFPNNLAKHFVLPQSYVLGLLIDYLSPAIYLTEILVALLLLFSLRRLLKQKLEQPRKTFLILAGIFLSLISLWRWLELALWLGFGFWVATFISKKGKKTLVLLLGIAVGWVSLLALGQFLTQHSLLGYWFMGEPNLSPSLGGVALGSWGGREVLRAYGTFPHPNVLGGVLSVILVWLAALTTTMALVSLIKIVLLVV</sequence>
<feature type="transmembrane region" description="Helical" evidence="1">
    <location>
        <begin position="237"/>
        <end position="260"/>
    </location>
</feature>
<feature type="transmembrane region" description="Helical" evidence="1">
    <location>
        <begin position="51"/>
        <end position="68"/>
    </location>
</feature>
<accession>A0A0G1UVX3</accession>
<keyword evidence="1" id="KW-0472">Membrane</keyword>
<proteinExistence type="predicted"/>
<keyword evidence="1" id="KW-0812">Transmembrane</keyword>
<protein>
    <submittedName>
        <fullName evidence="2">Uncharacterized protein</fullName>
    </submittedName>
</protein>
<name>A0A0G1UVX3_9BACT</name>
<dbReference type="Proteomes" id="UP000034600">
    <property type="component" value="Unassembled WGS sequence"/>
</dbReference>
<evidence type="ECO:0000313" key="3">
    <source>
        <dbReference type="Proteomes" id="UP000034600"/>
    </source>
</evidence>
<feature type="transmembrane region" description="Helical" evidence="1">
    <location>
        <begin position="142"/>
        <end position="157"/>
    </location>
</feature>
<feature type="transmembrane region" description="Helical" evidence="1">
    <location>
        <begin position="120"/>
        <end position="136"/>
    </location>
</feature>
<reference evidence="2 3" key="1">
    <citation type="journal article" date="2015" name="Nature">
        <title>rRNA introns, odd ribosomes, and small enigmatic genomes across a large radiation of phyla.</title>
        <authorList>
            <person name="Brown C.T."/>
            <person name="Hug L.A."/>
            <person name="Thomas B.C."/>
            <person name="Sharon I."/>
            <person name="Castelle C.J."/>
            <person name="Singh A."/>
            <person name="Wilkins M.J."/>
            <person name="Williams K.H."/>
            <person name="Banfield J.F."/>
        </authorList>
    </citation>
    <scope>NUCLEOTIDE SEQUENCE [LARGE SCALE GENOMIC DNA]</scope>
</reference>
<evidence type="ECO:0000313" key="2">
    <source>
        <dbReference type="EMBL" id="KKU98196.1"/>
    </source>
</evidence>
<evidence type="ECO:0000256" key="1">
    <source>
        <dbReference type="SAM" id="Phobius"/>
    </source>
</evidence>
<comment type="caution">
    <text evidence="2">The sequence shown here is derived from an EMBL/GenBank/DDBJ whole genome shotgun (WGS) entry which is preliminary data.</text>
</comment>
<gene>
    <name evidence="2" type="ORF">UY32_C0032G0008</name>
</gene>